<dbReference type="SUPFAM" id="SSF51735">
    <property type="entry name" value="NAD(P)-binding Rossmann-fold domains"/>
    <property type="match status" value="1"/>
</dbReference>
<dbReference type="PANTHER" id="PTHR43725:SF3">
    <property type="entry name" value="UDP-GLUCOSE 4-EPIMERASE (EUROFUNG)"/>
    <property type="match status" value="1"/>
</dbReference>
<evidence type="ECO:0000259" key="2">
    <source>
        <dbReference type="Pfam" id="PF01370"/>
    </source>
</evidence>
<feature type="domain" description="NAD-dependent epimerase/dehydratase" evidence="2">
    <location>
        <begin position="59"/>
        <end position="140"/>
    </location>
</feature>
<protein>
    <submittedName>
        <fullName evidence="3">UDP-glucose 4-epimerase</fullName>
    </submittedName>
</protein>
<dbReference type="Gene3D" id="3.90.25.10">
    <property type="entry name" value="UDP-galactose 4-epimerase, domain 1"/>
    <property type="match status" value="1"/>
</dbReference>
<dbReference type="PANTHER" id="PTHR43725">
    <property type="entry name" value="UDP-GLUCOSE 4-EPIMERASE"/>
    <property type="match status" value="1"/>
</dbReference>
<dbReference type="GO" id="GO:0005996">
    <property type="term" value="P:monosaccharide metabolic process"/>
    <property type="evidence" value="ECO:0007669"/>
    <property type="project" value="TreeGrafter"/>
</dbReference>
<feature type="region of interest" description="Disordered" evidence="1">
    <location>
        <begin position="1"/>
        <end position="33"/>
    </location>
</feature>
<keyword evidence="4" id="KW-1185">Reference proteome</keyword>
<gene>
    <name evidence="3" type="ORF">EI97DRAFT_495996</name>
</gene>
<dbReference type="OrthoDB" id="9402762at2759"/>
<evidence type="ECO:0000256" key="1">
    <source>
        <dbReference type="SAM" id="MobiDB-lite"/>
    </source>
</evidence>
<evidence type="ECO:0000313" key="4">
    <source>
        <dbReference type="Proteomes" id="UP000800097"/>
    </source>
</evidence>
<dbReference type="GO" id="GO:0005829">
    <property type="term" value="C:cytosol"/>
    <property type="evidence" value="ECO:0007669"/>
    <property type="project" value="TreeGrafter"/>
</dbReference>
<dbReference type="GeneID" id="54555638"/>
<dbReference type="AlphaFoldDB" id="A0A6A6JAH2"/>
<sequence length="473" mass="52335">MEYPRSSSTSSPSPSQSTSSLSSPSPEAISTPDTQRSLLFDDDVAADPLDIASSNATFIMVVGGLGYIGSHTVLELLKENYNVLIIDDLSNSYESVLHRIRTLAMEHFKTVHKPMPAIHFRQLDYRSSRMRTVLEEYSSYSVIETTARFPYSSLQRTDSGIELEAEVEQVGLVHRTSRISGVIHFAAYKSVEESIRMPLKYYSNNVCGLVDFLGLLEEFNIKNFVFSSSATVYGEKANCGVPLREEHCVHHHETFYDHEGNEQQALPGAIGLTSPYGRSKFMCESILADIARSDPSWSITALRYFNPVGCHESGLLGEDPRQKPSNLIPVVATVLTGVKPALDVFGTDWNTPDGTAVRDFIHVVDLARGHIAALAASAAGRVKSAFRTYNLGTGRGHTVREVVNSLEATAQRKIPVREAARRDGDVGFCVAEVRRAEVELQWKAEKTLADCSRDVWNFTKARCNPRVPDEMVP</sequence>
<accession>A0A6A6JAH2</accession>
<dbReference type="EMBL" id="ML986510">
    <property type="protein sequence ID" value="KAF2273402.1"/>
    <property type="molecule type" value="Genomic_DNA"/>
</dbReference>
<dbReference type="GO" id="GO:0003978">
    <property type="term" value="F:UDP-glucose 4-epimerase activity"/>
    <property type="evidence" value="ECO:0007669"/>
    <property type="project" value="TreeGrafter"/>
</dbReference>
<dbReference type="Proteomes" id="UP000800097">
    <property type="component" value="Unassembled WGS sequence"/>
</dbReference>
<name>A0A6A6JAH2_WESOR</name>
<organism evidence="3 4">
    <name type="scientific">Westerdykella ornata</name>
    <dbReference type="NCBI Taxonomy" id="318751"/>
    <lineage>
        <taxon>Eukaryota</taxon>
        <taxon>Fungi</taxon>
        <taxon>Dikarya</taxon>
        <taxon>Ascomycota</taxon>
        <taxon>Pezizomycotina</taxon>
        <taxon>Dothideomycetes</taxon>
        <taxon>Pleosporomycetidae</taxon>
        <taxon>Pleosporales</taxon>
        <taxon>Sporormiaceae</taxon>
        <taxon>Westerdykella</taxon>
    </lineage>
</organism>
<feature type="compositionally biased region" description="Low complexity" evidence="1">
    <location>
        <begin position="1"/>
        <end position="26"/>
    </location>
</feature>
<dbReference type="RefSeq" id="XP_033650941.1">
    <property type="nucleotide sequence ID" value="XM_033802463.1"/>
</dbReference>
<dbReference type="FunFam" id="3.40.50.720:FF:000418">
    <property type="entry name" value="UDP-glucose 4-epimerase 5"/>
    <property type="match status" value="1"/>
</dbReference>
<dbReference type="InterPro" id="IPR036291">
    <property type="entry name" value="NAD(P)-bd_dom_sf"/>
</dbReference>
<dbReference type="Gene3D" id="3.40.50.720">
    <property type="entry name" value="NAD(P)-binding Rossmann-like Domain"/>
    <property type="match status" value="1"/>
</dbReference>
<evidence type="ECO:0000313" key="3">
    <source>
        <dbReference type="EMBL" id="KAF2273402.1"/>
    </source>
</evidence>
<dbReference type="Pfam" id="PF01370">
    <property type="entry name" value="Epimerase"/>
    <property type="match status" value="2"/>
</dbReference>
<proteinExistence type="predicted"/>
<reference evidence="3" key="1">
    <citation type="journal article" date="2020" name="Stud. Mycol.">
        <title>101 Dothideomycetes genomes: a test case for predicting lifestyles and emergence of pathogens.</title>
        <authorList>
            <person name="Haridas S."/>
            <person name="Albert R."/>
            <person name="Binder M."/>
            <person name="Bloem J."/>
            <person name="Labutti K."/>
            <person name="Salamov A."/>
            <person name="Andreopoulos B."/>
            <person name="Baker S."/>
            <person name="Barry K."/>
            <person name="Bills G."/>
            <person name="Bluhm B."/>
            <person name="Cannon C."/>
            <person name="Castanera R."/>
            <person name="Culley D."/>
            <person name="Daum C."/>
            <person name="Ezra D."/>
            <person name="Gonzalez J."/>
            <person name="Henrissat B."/>
            <person name="Kuo A."/>
            <person name="Liang C."/>
            <person name="Lipzen A."/>
            <person name="Lutzoni F."/>
            <person name="Magnuson J."/>
            <person name="Mondo S."/>
            <person name="Nolan M."/>
            <person name="Ohm R."/>
            <person name="Pangilinan J."/>
            <person name="Park H.-J."/>
            <person name="Ramirez L."/>
            <person name="Alfaro M."/>
            <person name="Sun H."/>
            <person name="Tritt A."/>
            <person name="Yoshinaga Y."/>
            <person name="Zwiers L.-H."/>
            <person name="Turgeon B."/>
            <person name="Goodwin S."/>
            <person name="Spatafora J."/>
            <person name="Crous P."/>
            <person name="Grigoriev I."/>
        </authorList>
    </citation>
    <scope>NUCLEOTIDE SEQUENCE</scope>
    <source>
        <strain evidence="3">CBS 379.55</strain>
    </source>
</reference>
<dbReference type="InterPro" id="IPR001509">
    <property type="entry name" value="Epimerase_deHydtase"/>
</dbReference>
<feature type="domain" description="NAD-dependent epimerase/dehydratase" evidence="2">
    <location>
        <begin position="174"/>
        <end position="392"/>
    </location>
</feature>